<accession>A0ABQ7STK9</accession>
<evidence type="ECO:0000313" key="3">
    <source>
        <dbReference type="Proteomes" id="UP000826234"/>
    </source>
</evidence>
<feature type="compositionally biased region" description="Low complexity" evidence="1">
    <location>
        <begin position="151"/>
        <end position="171"/>
    </location>
</feature>
<feature type="region of interest" description="Disordered" evidence="1">
    <location>
        <begin position="88"/>
        <end position="173"/>
    </location>
</feature>
<feature type="compositionally biased region" description="Basic and acidic residues" evidence="1">
    <location>
        <begin position="88"/>
        <end position="110"/>
    </location>
</feature>
<feature type="compositionally biased region" description="Basic and acidic residues" evidence="1">
    <location>
        <begin position="119"/>
        <end position="147"/>
    </location>
</feature>
<dbReference type="PANTHER" id="PTHR46456">
    <property type="entry name" value="DNA REPAIR PROTEIN RAD51 HOMOLOG 2"/>
    <property type="match status" value="1"/>
</dbReference>
<dbReference type="PANTHER" id="PTHR46456:SF1">
    <property type="entry name" value="DNA REPAIR PROTEIN RAD51 HOMOLOG 2"/>
    <property type="match status" value="1"/>
</dbReference>
<organism evidence="2 3">
    <name type="scientific">Phrynosoma platyrhinos</name>
    <name type="common">Desert horned lizard</name>
    <dbReference type="NCBI Taxonomy" id="52577"/>
    <lineage>
        <taxon>Eukaryota</taxon>
        <taxon>Metazoa</taxon>
        <taxon>Chordata</taxon>
        <taxon>Craniata</taxon>
        <taxon>Vertebrata</taxon>
        <taxon>Euteleostomi</taxon>
        <taxon>Lepidosauria</taxon>
        <taxon>Squamata</taxon>
        <taxon>Bifurcata</taxon>
        <taxon>Unidentata</taxon>
        <taxon>Episquamata</taxon>
        <taxon>Toxicofera</taxon>
        <taxon>Iguania</taxon>
        <taxon>Phrynosomatidae</taxon>
        <taxon>Phrynosomatinae</taxon>
        <taxon>Phrynosoma</taxon>
    </lineage>
</organism>
<comment type="caution">
    <text evidence="2">The sequence shown here is derived from an EMBL/GenBank/DDBJ whole genome shotgun (WGS) entry which is preliminary data.</text>
</comment>
<protein>
    <submittedName>
        <fullName evidence="2">Uncharacterized protein</fullName>
    </submittedName>
</protein>
<proteinExistence type="predicted"/>
<dbReference type="Proteomes" id="UP000826234">
    <property type="component" value="Unassembled WGS sequence"/>
</dbReference>
<dbReference type="InterPro" id="IPR030548">
    <property type="entry name" value="RAD51B"/>
</dbReference>
<sequence>MASKKLRRAGLPQDLCERLSRHQITTCQVYEMKRKRTMNPSTAFLPTTLEDLDKILHGGIACGSITEVKDGILLNIYFSLKKTAEVAVDKPKKASKKASSERARSPESRKKLSKRRHSLEKEVLKAKEPAAKKPRVRPEKAKHHLELETEPSLPASSKSPSPVPGPSSALSIPPPLTVVSPLLQALTSESESEGEIRDDIPLLVTEQVPALPKDSANLGTEADEAPLDPETGQFLRENPDLIFDSLTGRFLQHVDPRNLASRSAAPQRYSQL</sequence>
<feature type="region of interest" description="Disordered" evidence="1">
    <location>
        <begin position="214"/>
        <end position="234"/>
    </location>
</feature>
<keyword evidence="3" id="KW-1185">Reference proteome</keyword>
<dbReference type="EMBL" id="JAIPUX010003289">
    <property type="protein sequence ID" value="KAH0620710.1"/>
    <property type="molecule type" value="Genomic_DNA"/>
</dbReference>
<gene>
    <name evidence="2" type="ORF">JD844_021407</name>
</gene>
<name>A0ABQ7STK9_PHRPL</name>
<reference evidence="2 3" key="1">
    <citation type="journal article" date="2022" name="Gigascience">
        <title>A chromosome-level genome assembly and annotation of the desert horned lizard, Phrynosoma platyrhinos, provides insight into chromosomal rearrangements among reptiles.</title>
        <authorList>
            <person name="Koochekian N."/>
            <person name="Ascanio A."/>
            <person name="Farleigh K."/>
            <person name="Card D.C."/>
            <person name="Schield D.R."/>
            <person name="Castoe T.A."/>
            <person name="Jezkova T."/>
        </authorList>
    </citation>
    <scope>NUCLEOTIDE SEQUENCE [LARGE SCALE GENOMIC DNA]</scope>
    <source>
        <strain evidence="2">NK-2021</strain>
    </source>
</reference>
<evidence type="ECO:0000313" key="2">
    <source>
        <dbReference type="EMBL" id="KAH0620710.1"/>
    </source>
</evidence>
<evidence type="ECO:0000256" key="1">
    <source>
        <dbReference type="SAM" id="MobiDB-lite"/>
    </source>
</evidence>